<dbReference type="GO" id="GO:0005886">
    <property type="term" value="C:plasma membrane"/>
    <property type="evidence" value="ECO:0007669"/>
    <property type="project" value="UniProtKB-SubCell"/>
</dbReference>
<evidence type="ECO:0000256" key="1">
    <source>
        <dbReference type="ARBA" id="ARBA00004651"/>
    </source>
</evidence>
<feature type="transmembrane region" description="Helical" evidence="7">
    <location>
        <begin position="164"/>
        <end position="186"/>
    </location>
</feature>
<feature type="transmembrane region" description="Helical" evidence="7">
    <location>
        <begin position="286"/>
        <end position="304"/>
    </location>
</feature>
<dbReference type="Proteomes" id="UP000628017">
    <property type="component" value="Unassembled WGS sequence"/>
</dbReference>
<feature type="transmembrane region" description="Helical" evidence="7">
    <location>
        <begin position="310"/>
        <end position="329"/>
    </location>
</feature>
<feature type="transmembrane region" description="Helical" evidence="7">
    <location>
        <begin position="43"/>
        <end position="64"/>
    </location>
</feature>
<protein>
    <submittedName>
        <fullName evidence="8">MFS transporter</fullName>
    </submittedName>
</protein>
<keyword evidence="6 7" id="KW-0472">Membrane</keyword>
<reference evidence="8" key="1">
    <citation type="journal article" date="2014" name="Int. J. Syst. Evol. Microbiol.">
        <title>Complete genome sequence of Corynebacterium casei LMG S-19264T (=DSM 44701T), isolated from a smear-ripened cheese.</title>
        <authorList>
            <consortium name="US DOE Joint Genome Institute (JGI-PGF)"/>
            <person name="Walter F."/>
            <person name="Albersmeier A."/>
            <person name="Kalinowski J."/>
            <person name="Ruckert C."/>
        </authorList>
    </citation>
    <scope>NUCLEOTIDE SEQUENCE</scope>
    <source>
        <strain evidence="8">CGMCC 1.15880</strain>
    </source>
</reference>
<dbReference type="AlphaFoldDB" id="A0A916VP00"/>
<dbReference type="InterPro" id="IPR010290">
    <property type="entry name" value="TM_effector"/>
</dbReference>
<feature type="transmembrane region" description="Helical" evidence="7">
    <location>
        <begin position="256"/>
        <end position="274"/>
    </location>
</feature>
<evidence type="ECO:0000313" key="9">
    <source>
        <dbReference type="Proteomes" id="UP000628017"/>
    </source>
</evidence>
<accession>A0A916VP00</accession>
<evidence type="ECO:0000256" key="7">
    <source>
        <dbReference type="SAM" id="Phobius"/>
    </source>
</evidence>
<evidence type="ECO:0000256" key="2">
    <source>
        <dbReference type="ARBA" id="ARBA00022448"/>
    </source>
</evidence>
<dbReference type="InterPro" id="IPR036259">
    <property type="entry name" value="MFS_trans_sf"/>
</dbReference>
<keyword evidence="2" id="KW-0813">Transport</keyword>
<gene>
    <name evidence="8" type="ORF">GCM10011498_12270</name>
</gene>
<dbReference type="CDD" id="cd06173">
    <property type="entry name" value="MFS_MefA_like"/>
    <property type="match status" value="1"/>
</dbReference>
<dbReference type="Pfam" id="PF05977">
    <property type="entry name" value="MFS_3"/>
    <property type="match status" value="1"/>
</dbReference>
<feature type="transmembrane region" description="Helical" evidence="7">
    <location>
        <begin position="376"/>
        <end position="397"/>
    </location>
</feature>
<feature type="transmembrane region" description="Helical" evidence="7">
    <location>
        <begin position="12"/>
        <end position="37"/>
    </location>
</feature>
<proteinExistence type="predicted"/>
<dbReference type="PANTHER" id="PTHR23513:SF11">
    <property type="entry name" value="STAPHYLOFERRIN A TRANSPORTER"/>
    <property type="match status" value="1"/>
</dbReference>
<dbReference type="SUPFAM" id="SSF103473">
    <property type="entry name" value="MFS general substrate transporter"/>
    <property type="match status" value="1"/>
</dbReference>
<evidence type="ECO:0000256" key="3">
    <source>
        <dbReference type="ARBA" id="ARBA00022475"/>
    </source>
</evidence>
<comment type="subcellular location">
    <subcellularLocation>
        <location evidence="1">Cell membrane</location>
        <topology evidence="1">Multi-pass membrane protein</topology>
    </subcellularLocation>
</comment>
<comment type="caution">
    <text evidence="8">The sequence shown here is derived from an EMBL/GenBank/DDBJ whole genome shotgun (WGS) entry which is preliminary data.</text>
</comment>
<keyword evidence="5 7" id="KW-1133">Transmembrane helix</keyword>
<feature type="transmembrane region" description="Helical" evidence="7">
    <location>
        <begin position="350"/>
        <end position="370"/>
    </location>
</feature>
<dbReference type="Gene3D" id="1.20.1250.20">
    <property type="entry name" value="MFS general substrate transporter like domains"/>
    <property type="match status" value="1"/>
</dbReference>
<keyword evidence="4 7" id="KW-0812">Transmembrane</keyword>
<reference evidence="8" key="2">
    <citation type="submission" date="2020-09" db="EMBL/GenBank/DDBJ databases">
        <authorList>
            <person name="Sun Q."/>
            <person name="Zhou Y."/>
        </authorList>
    </citation>
    <scope>NUCLEOTIDE SEQUENCE</scope>
    <source>
        <strain evidence="8">CGMCC 1.15880</strain>
    </source>
</reference>
<dbReference type="EMBL" id="BMKA01000002">
    <property type="protein sequence ID" value="GGA13799.1"/>
    <property type="molecule type" value="Genomic_DNA"/>
</dbReference>
<evidence type="ECO:0000256" key="6">
    <source>
        <dbReference type="ARBA" id="ARBA00023136"/>
    </source>
</evidence>
<feature type="transmembrane region" description="Helical" evidence="7">
    <location>
        <begin position="217"/>
        <end position="236"/>
    </location>
</feature>
<evidence type="ECO:0000256" key="4">
    <source>
        <dbReference type="ARBA" id="ARBA00022692"/>
    </source>
</evidence>
<organism evidence="8 9">
    <name type="scientific">Neptunicoccus cionae</name>
    <dbReference type="NCBI Taxonomy" id="2035344"/>
    <lineage>
        <taxon>Bacteria</taxon>
        <taxon>Pseudomonadati</taxon>
        <taxon>Pseudomonadota</taxon>
        <taxon>Alphaproteobacteria</taxon>
        <taxon>Rhodobacterales</taxon>
        <taxon>Paracoccaceae</taxon>
        <taxon>Neptunicoccus</taxon>
    </lineage>
</organism>
<name>A0A916VP00_9RHOB</name>
<feature type="transmembrane region" description="Helical" evidence="7">
    <location>
        <begin position="76"/>
        <end position="94"/>
    </location>
</feature>
<evidence type="ECO:0000256" key="5">
    <source>
        <dbReference type="ARBA" id="ARBA00022989"/>
    </source>
</evidence>
<keyword evidence="9" id="KW-1185">Reference proteome</keyword>
<evidence type="ECO:0000313" key="8">
    <source>
        <dbReference type="EMBL" id="GGA13799.1"/>
    </source>
</evidence>
<dbReference type="PANTHER" id="PTHR23513">
    <property type="entry name" value="INTEGRAL MEMBRANE EFFLUX PROTEIN-RELATED"/>
    <property type="match status" value="1"/>
</dbReference>
<keyword evidence="3" id="KW-1003">Cell membrane</keyword>
<dbReference type="RefSeq" id="WP_268237032.1">
    <property type="nucleotide sequence ID" value="NZ_BMKA01000002.1"/>
</dbReference>
<sequence>MNLIALRSPEFRLYFIGAVANVNAMWIARIILGWLAWDITHSAQFVGIVAACSLVPTLVTGPFFGVLVDRADVRKAAYCTNISMILCIGGLLSLQASGMVSQTTLVLVSLAIGTVTAAHHPVRLSLGPRLVEKKHVSSVVALSALNFNLARLISPAVGGILIDVVGITVALVITVVMFLPNLAVLFRLHPRALEKHGAEPFTTAMATGLRYIRQRRVIVVILLSTTVFSIALRGVLEVLPIVADGAFGRGAVGLGQLGSAVGAGALCSAVYKTLHNSARPANTDALSPFNLGVATAGLVAIGLIGNTDTWAVALACAAVLGASGTYFGVTMQSLIQTDLPDDMRGRVMSIWVVVGLGSTALGAFVLGALADIIGLSLSSAGMAVFGFITLMSLSLYIHRDAK</sequence>